<gene>
    <name evidence="3" type="ORF">EX30DRAFT_348528</name>
</gene>
<keyword evidence="1" id="KW-0175">Coiled coil</keyword>
<feature type="region of interest" description="Disordered" evidence="2">
    <location>
        <begin position="2081"/>
        <end position="2112"/>
    </location>
</feature>
<feature type="compositionally biased region" description="Pro residues" evidence="2">
    <location>
        <begin position="27"/>
        <end position="38"/>
    </location>
</feature>
<feature type="region of interest" description="Disordered" evidence="2">
    <location>
        <begin position="192"/>
        <end position="211"/>
    </location>
</feature>
<keyword evidence="4" id="KW-1185">Reference proteome</keyword>
<feature type="region of interest" description="Disordered" evidence="2">
    <location>
        <begin position="2210"/>
        <end position="2365"/>
    </location>
</feature>
<dbReference type="EMBL" id="ML220118">
    <property type="protein sequence ID" value="TGZ81730.1"/>
    <property type="molecule type" value="Genomic_DNA"/>
</dbReference>
<dbReference type="Proteomes" id="UP000298138">
    <property type="component" value="Unassembled WGS sequence"/>
</dbReference>
<reference evidence="3 4" key="1">
    <citation type="submission" date="2019-04" db="EMBL/GenBank/DDBJ databases">
        <title>Comparative genomics and transcriptomics to analyze fruiting body development in filamentous ascomycetes.</title>
        <authorList>
            <consortium name="DOE Joint Genome Institute"/>
            <person name="Lutkenhaus R."/>
            <person name="Traeger S."/>
            <person name="Breuer J."/>
            <person name="Kuo A."/>
            <person name="Lipzen A."/>
            <person name="Pangilinan J."/>
            <person name="Dilworth D."/>
            <person name="Sandor L."/>
            <person name="Poggeler S."/>
            <person name="Barry K."/>
            <person name="Grigoriev I.V."/>
            <person name="Nowrousian M."/>
        </authorList>
    </citation>
    <scope>NUCLEOTIDE SEQUENCE [LARGE SCALE GENOMIC DNA]</scope>
    <source>
        <strain evidence="3 4">CBS 389.68</strain>
    </source>
</reference>
<dbReference type="InParanoid" id="A0A4S2MYD5"/>
<feature type="compositionally biased region" description="Acidic residues" evidence="2">
    <location>
        <begin position="2226"/>
        <end position="2236"/>
    </location>
</feature>
<feature type="coiled-coil region" evidence="1">
    <location>
        <begin position="1159"/>
        <end position="1186"/>
    </location>
</feature>
<evidence type="ECO:0000256" key="1">
    <source>
        <dbReference type="SAM" id="Coils"/>
    </source>
</evidence>
<evidence type="ECO:0000313" key="3">
    <source>
        <dbReference type="EMBL" id="TGZ81730.1"/>
    </source>
</evidence>
<organism evidence="3 4">
    <name type="scientific">Ascodesmis nigricans</name>
    <dbReference type="NCBI Taxonomy" id="341454"/>
    <lineage>
        <taxon>Eukaryota</taxon>
        <taxon>Fungi</taxon>
        <taxon>Dikarya</taxon>
        <taxon>Ascomycota</taxon>
        <taxon>Pezizomycotina</taxon>
        <taxon>Pezizomycetes</taxon>
        <taxon>Pezizales</taxon>
        <taxon>Ascodesmidaceae</taxon>
        <taxon>Ascodesmis</taxon>
    </lineage>
</organism>
<dbReference type="PANTHER" id="PTHR23159">
    <property type="entry name" value="CENTROSOMAL PROTEIN 2"/>
    <property type="match status" value="1"/>
</dbReference>
<feature type="compositionally biased region" description="Pro residues" evidence="2">
    <location>
        <begin position="82"/>
        <end position="98"/>
    </location>
</feature>
<feature type="coiled-coil region" evidence="1">
    <location>
        <begin position="1569"/>
        <end position="1628"/>
    </location>
</feature>
<feature type="coiled-coil region" evidence="1">
    <location>
        <begin position="243"/>
        <end position="270"/>
    </location>
</feature>
<dbReference type="STRING" id="341454.A0A4S2MYD5"/>
<feature type="coiled-coil region" evidence="1">
    <location>
        <begin position="1982"/>
        <end position="2044"/>
    </location>
</feature>
<evidence type="ECO:0000313" key="4">
    <source>
        <dbReference type="Proteomes" id="UP000298138"/>
    </source>
</evidence>
<feature type="region of interest" description="Disordered" evidence="2">
    <location>
        <begin position="1"/>
        <end position="144"/>
    </location>
</feature>
<dbReference type="PANTHER" id="PTHR23159:SF60">
    <property type="entry name" value="SPINDLE ASSEMBLY ABNORMAL PROTEIN 4"/>
    <property type="match status" value="1"/>
</dbReference>
<dbReference type="OrthoDB" id="5423371at2759"/>
<sequence>MPITPATQKVLTRAMTPMWDSSDPNRNPAPLPPNPRDPTSPKAILSPPSSRKSTEGDSGSRESSPVRRGRTDSFGAGGPLPTLNPSPTRQPNPPPPGPNHKRAGSNQPSATVREKQNQLLNGGKPETTTKRHSMAANPRDLPGSVSTFSTKIKLDDLKLKDEFHFPKPVKDDLREYSSVSFRQSLDFDKTPSLPNLRAHAKTPDVTPPTTNSLSHLRMLTGSEFEDAPSKYTSPDFHTLTSQLTGLTTIASNLQREMNNLSRRSQDNARDLLLIREAAKSRDEEIRQSLRDLEKGLTSFEAADRLLGAPPARLSITAPSVSSGSESDIVEDGKLAPSTQALERLMREMPTKDDQERALSILGDIRDQLNVGSAAQKSHAEEKILSFLEDLQAKEEARGKQLIRPGAPREAEDEDRVLVMLEELRQDIQLEKPGEQKIMSILEEIKVKEMEARNDEKILSAISELKGKDTADDERLNHVVGLLEQIRDREGDEKVINLLQEAILKIEQMNDGLSERLSSISGSPAGDIPSGPSSAAYEDILRALDELKQGATIGSAPHPDLIQSLEDWKVQYEQNIGSTLRNLVQEVETLAEEQRATAGRLAHASFAGLPSQALTRTGMNLPQDLDNEAAITALANIASTTLRTDITMSSISALIKVFQKEQHTSSMLTSESLTNMGRYLEDIHDAMSAANVQSSDARKIMEVVRTHVCSSNDQMAELRDNTQRQMEEVSYLIKHLHRSIFGPEDEAPWHKDAGVKDDVEELTRKVDRLAEKNLQAWKKSGEDISNAISESNPASLIAELKTALGAMAQRSLETFKRSENEVRLLKEEIATQSERTAKIIGGADGQAEFTETACKTLSICEAIDKKIGHDPEMKSTLEAMKSDLNDLVNHSNEKFTAEASEIRSALESFKGELDTRIEDTIATAVAAASSDEKTAAALEGLKTEVSETLTKAVALSEKAEDSEKILCSLAELRKEVTELLDKSNSALIAPVSSPGSEEIKARIELLAKDLTEAMENISVTGSTSSSTEKLIKSVAESLRQEIEEMGTSIAAAVATGSASTFEEGIQKSLDEVKDTVLVKVERNLAASDKTIASIADLSKETQQSLNRMKDDVLDMINNSVAMAIAPRPQTDSGINKQLLDSLRVDIEDAIVSAVAAGTGTDELKEQIEKLRSDIESMAKKYAEAGAESSIKDMLESMKTDLASVVAKSASNETSTGPEFKASIEEIRKEIRELKAKNISAAPASPVAGGDLPASGNVGSPNTDDLFSRLKDEFNDNIELTLAAAIATSSLDTDQKMTNAIDDLKRDVKDTLEKAMVPFVKHGNEGLIREAMGALRQDFATMLEKRDRVEGEEKSDVIQRLDALKGYFGELLQMSSSIELKEAVDLLKVQIHGLGEKTSAAEFTELKEAIDKLKPGTGGADVSAVLEKLSEIQFHFGEILSKPPFQDANSTLASLLAKIQELIDRPSDFNLKNALAKIESRLDDITSKPSTSGPGLKEQLDAFKLDIANIAITPKDGDTTPIINSIKAEIERAIEKSTTNLSKFDDVIEVKVLVEDLKKGLAEVLSKTSAATDSSAEIDSMKAELKALIETSLAVRDGSSATGASSDSQLNEVKVALDSLKADIKLALEKTPKSVASPETPDGSPPALTIDPASVAEVGSAVGECRVEVAVVRTLVEEKAAETRNIISDIAKAHSETQGAITTISASLGEYKSDSMDGVAAIKSSIRDLSIETNGWITSVKTASLDSHEKTVADIKSMVNSVKDDTKECFGNINKAVDSAQADLKEAVAAVEAKVGANQSDIQAGISEIKTTLEQSKTDQEAGVATLAATIETSQLDTKAEITAVKSSMGEMRTANDAHYEKTQQQVDQVLSLVDGLSTEWKGQQPELFNALAEMKNLLLEAQKAATEKPEIELPPPYDDSQTQKKLDQLIDDHGATNSKLVPQLGLLETIQKQVSDTSASIAEFLAHQKSVLQVDSDAKARAAKECELELERAIAEKRVVESATVSLRQEHDKLQVSVELLKEDVEDMRTRKLRLTGELASLETALTLRREELMMLEARGEALERRMLEGLIEQSRSLVTKSSSRSYKKHKKSAQDAALRKVQDQPSQIKPKVTATGVQLTPGRRHMSLGQMNHSLVGSSQAGGGSLGLGQKEYTASLGLLGRSQSLKHSGYSTGKRNASMVESTPTPAAIMDVGMQYDLPVQSPVTEFIPEEEEEEDQEAAHEGISDDNESQDEVTENTMTQNPPEVLAAAMSTETDHEDDDIDHIDENDIESEEDGEEEESGVDVVSEEEDDEEESSEEEEEETDEEEEAEVPAPPTPVPAPLTVTKRRSKGFRPNPKYEEPTKSANPTRNVSGTSSVGPSVQQ</sequence>
<feature type="compositionally biased region" description="Acidic residues" evidence="2">
    <location>
        <begin position="2257"/>
        <end position="2312"/>
    </location>
</feature>
<protein>
    <submittedName>
        <fullName evidence="3">Uncharacterized protein</fullName>
    </submittedName>
</protein>
<feature type="compositionally biased region" description="Polar residues" evidence="2">
    <location>
        <begin position="1"/>
        <end position="10"/>
    </location>
</feature>
<feature type="compositionally biased region" description="Polar residues" evidence="2">
    <location>
        <begin position="2345"/>
        <end position="2365"/>
    </location>
</feature>
<evidence type="ECO:0000256" key="2">
    <source>
        <dbReference type="SAM" id="MobiDB-lite"/>
    </source>
</evidence>
<proteinExistence type="predicted"/>
<name>A0A4S2MYD5_9PEZI</name>
<feature type="coiled-coil region" evidence="1">
    <location>
        <begin position="807"/>
        <end position="834"/>
    </location>
</feature>
<accession>A0A4S2MYD5</accession>